<dbReference type="GO" id="GO:0032182">
    <property type="term" value="F:ubiquitin-like protein binding"/>
    <property type="evidence" value="ECO:0007669"/>
    <property type="project" value="TreeGrafter"/>
</dbReference>
<dbReference type="GO" id="GO:0097602">
    <property type="term" value="F:cullin family protein binding"/>
    <property type="evidence" value="ECO:0007669"/>
    <property type="project" value="TreeGrafter"/>
</dbReference>
<evidence type="ECO:0000313" key="4">
    <source>
        <dbReference type="Proteomes" id="UP000077115"/>
    </source>
</evidence>
<dbReference type="PANTHER" id="PTHR12281">
    <property type="entry name" value="RP42 RELATED"/>
    <property type="match status" value="1"/>
</dbReference>
<evidence type="ECO:0000259" key="2">
    <source>
        <dbReference type="PROSITE" id="PS51229"/>
    </source>
</evidence>
<dbReference type="Gene3D" id="1.10.238.10">
    <property type="entry name" value="EF-hand"/>
    <property type="match status" value="1"/>
</dbReference>
<dbReference type="VEuPathDB" id="FungiDB:BDEG_22348"/>
<dbReference type="STRING" id="403673.A0A177WFU4"/>
<dbReference type="OrthoDB" id="286637at2759"/>
<dbReference type="GO" id="GO:0045116">
    <property type="term" value="P:protein neddylation"/>
    <property type="evidence" value="ECO:0007669"/>
    <property type="project" value="TreeGrafter"/>
</dbReference>
<organism evidence="3 4">
    <name type="scientific">Batrachochytrium dendrobatidis (strain JEL423)</name>
    <dbReference type="NCBI Taxonomy" id="403673"/>
    <lineage>
        <taxon>Eukaryota</taxon>
        <taxon>Fungi</taxon>
        <taxon>Fungi incertae sedis</taxon>
        <taxon>Chytridiomycota</taxon>
        <taxon>Chytridiomycota incertae sedis</taxon>
        <taxon>Chytridiomycetes</taxon>
        <taxon>Rhizophydiales</taxon>
        <taxon>Rhizophydiales incertae sedis</taxon>
        <taxon>Batrachochytrium</taxon>
    </lineage>
</organism>
<evidence type="ECO:0000313" key="3">
    <source>
        <dbReference type="EMBL" id="OAJ38410.1"/>
    </source>
</evidence>
<reference evidence="3 4" key="2">
    <citation type="submission" date="2016-05" db="EMBL/GenBank/DDBJ databases">
        <title>Lineage-specific infection strategies underlie the spectrum of fungal disease in amphibians.</title>
        <authorList>
            <person name="Cuomo C.A."/>
            <person name="Farrer R.A."/>
            <person name="James T."/>
            <person name="Longcore J."/>
            <person name="Birren B."/>
        </authorList>
    </citation>
    <scope>NUCLEOTIDE SEQUENCE [LARGE SCALE GENOMIC DNA]</scope>
    <source>
        <strain evidence="3 4">JEL423</strain>
    </source>
</reference>
<dbReference type="Proteomes" id="UP000077115">
    <property type="component" value="Unassembled WGS sequence"/>
</dbReference>
<evidence type="ECO:0000256" key="1">
    <source>
        <dbReference type="RuleBase" id="RU410713"/>
    </source>
</evidence>
<reference evidence="3 4" key="1">
    <citation type="submission" date="2006-10" db="EMBL/GenBank/DDBJ databases">
        <title>The Genome Sequence of Batrachochytrium dendrobatidis JEL423.</title>
        <authorList>
            <consortium name="The Broad Institute Genome Sequencing Platform"/>
            <person name="Birren B."/>
            <person name="Lander E."/>
            <person name="Galagan J."/>
            <person name="Cuomo C."/>
            <person name="Devon K."/>
            <person name="Jaffe D."/>
            <person name="Butler J."/>
            <person name="Alvarez P."/>
            <person name="Gnerre S."/>
            <person name="Grabherr M."/>
            <person name="Kleber M."/>
            <person name="Mauceli E."/>
            <person name="Brockman W."/>
            <person name="Young S."/>
            <person name="LaButti K."/>
            <person name="Sykes S."/>
            <person name="DeCaprio D."/>
            <person name="Crawford M."/>
            <person name="Koehrsen M."/>
            <person name="Engels R."/>
            <person name="Montgomery P."/>
            <person name="Pearson M."/>
            <person name="Howarth C."/>
            <person name="Larson L."/>
            <person name="White J."/>
            <person name="O'Leary S."/>
            <person name="Kodira C."/>
            <person name="Zeng Q."/>
            <person name="Yandava C."/>
            <person name="Alvarado L."/>
            <person name="Longcore J."/>
            <person name="James T."/>
        </authorList>
    </citation>
    <scope>NUCLEOTIDE SEQUENCE [LARGE SCALE GENOMIC DNA]</scope>
    <source>
        <strain evidence="3 4">JEL423</strain>
    </source>
</reference>
<dbReference type="AlphaFoldDB" id="A0A177WFU4"/>
<protein>
    <recommendedName>
        <fullName evidence="1">Defective in cullin neddylation protein</fullName>
    </recommendedName>
</protein>
<dbReference type="InterPro" id="IPR014764">
    <property type="entry name" value="DCN-prot"/>
</dbReference>
<dbReference type="InterPro" id="IPR005176">
    <property type="entry name" value="PONY_dom"/>
</dbReference>
<dbReference type="GO" id="GO:0031624">
    <property type="term" value="F:ubiquitin conjugating enzyme binding"/>
    <property type="evidence" value="ECO:0007669"/>
    <property type="project" value="TreeGrafter"/>
</dbReference>
<dbReference type="Pfam" id="PF14555">
    <property type="entry name" value="UBA_4"/>
    <property type="match status" value="1"/>
</dbReference>
<dbReference type="EMBL" id="DS022301">
    <property type="protein sequence ID" value="OAJ38410.1"/>
    <property type="molecule type" value="Genomic_DNA"/>
</dbReference>
<name>A0A177WFU4_BATDL</name>
<dbReference type="PANTHER" id="PTHR12281:SF31">
    <property type="entry name" value="DCN1-LIKE PROTEIN 3"/>
    <property type="match status" value="1"/>
</dbReference>
<dbReference type="Pfam" id="PF03556">
    <property type="entry name" value="Cullin_binding"/>
    <property type="match status" value="1"/>
</dbReference>
<gene>
    <name evidence="3" type="ORF">BDEG_22348</name>
</gene>
<sequence length="239" mass="27687">MHAIEKNAAKLLKSHSWKLEVAVDDYFQSNGSARKSESHNSSTVNPLFISALFDKYKDAEEDAILLEGTEALCNDLNIDPTDVVTLVLAYHLKCENMCEFNRRGWQEGWLALQCDNIESMKAAVQRCDTNLMIRKWLEQMLIKLPNFVFETGKLGLESALAFWDLLLKDRYTHLNMWKEFLEEAHGKSITKDTWCLFWDFTESINEDFSNYDDDGAWPLLIDSFVVYAREKLGLHTQDE</sequence>
<feature type="domain" description="DCUN1" evidence="2">
    <location>
        <begin position="44"/>
        <end position="229"/>
    </location>
</feature>
<dbReference type="GO" id="GO:0000151">
    <property type="term" value="C:ubiquitin ligase complex"/>
    <property type="evidence" value="ECO:0007669"/>
    <property type="project" value="TreeGrafter"/>
</dbReference>
<accession>A0A177WFU4</accession>
<comment type="function">
    <text evidence="1">Neddylation of cullins play an essential role in the regulation of SCF-type complexes activity.</text>
</comment>
<dbReference type="Gene3D" id="1.10.238.200">
    <property type="entry name" value="Cullin, PONY binding domain"/>
    <property type="match status" value="1"/>
</dbReference>
<dbReference type="InterPro" id="IPR042460">
    <property type="entry name" value="DCN1-like_PONY"/>
</dbReference>
<dbReference type="PROSITE" id="PS51229">
    <property type="entry name" value="DCUN1"/>
    <property type="match status" value="1"/>
</dbReference>
<proteinExistence type="predicted"/>